<feature type="region of interest" description="Disordered" evidence="1">
    <location>
        <begin position="22"/>
        <end position="54"/>
    </location>
</feature>
<feature type="compositionally biased region" description="Low complexity" evidence="1">
    <location>
        <begin position="31"/>
        <end position="52"/>
    </location>
</feature>
<feature type="chain" id="PRO_5046554315" description="Secreted protein" evidence="2">
    <location>
        <begin position="20"/>
        <end position="127"/>
    </location>
</feature>
<dbReference type="EMBL" id="JBEZNA010000034">
    <property type="protein sequence ID" value="MEU9578829.1"/>
    <property type="molecule type" value="Genomic_DNA"/>
</dbReference>
<evidence type="ECO:0000256" key="2">
    <source>
        <dbReference type="SAM" id="SignalP"/>
    </source>
</evidence>
<gene>
    <name evidence="3" type="ORF">AB0D95_16460</name>
</gene>
<evidence type="ECO:0000313" key="3">
    <source>
        <dbReference type="EMBL" id="MEU9578829.1"/>
    </source>
</evidence>
<keyword evidence="4" id="KW-1185">Reference proteome</keyword>
<feature type="signal peptide" evidence="2">
    <location>
        <begin position="1"/>
        <end position="19"/>
    </location>
</feature>
<accession>A0ABV3ERQ2</accession>
<proteinExistence type="predicted"/>
<reference evidence="3 4" key="1">
    <citation type="submission" date="2024-06" db="EMBL/GenBank/DDBJ databases">
        <title>The Natural Products Discovery Center: Release of the First 8490 Sequenced Strains for Exploring Actinobacteria Biosynthetic Diversity.</title>
        <authorList>
            <person name="Kalkreuter E."/>
            <person name="Kautsar S.A."/>
            <person name="Yang D."/>
            <person name="Bader C.D."/>
            <person name="Teijaro C.N."/>
            <person name="Fluegel L."/>
            <person name="Davis C.M."/>
            <person name="Simpson J.R."/>
            <person name="Lauterbach L."/>
            <person name="Steele A.D."/>
            <person name="Gui C."/>
            <person name="Meng S."/>
            <person name="Li G."/>
            <person name="Viehrig K."/>
            <person name="Ye F."/>
            <person name="Su P."/>
            <person name="Kiefer A.F."/>
            <person name="Nichols A."/>
            <person name="Cepeda A.J."/>
            <person name="Yan W."/>
            <person name="Fan B."/>
            <person name="Jiang Y."/>
            <person name="Adhikari A."/>
            <person name="Zheng C.-J."/>
            <person name="Schuster L."/>
            <person name="Cowan T.M."/>
            <person name="Smanski M.J."/>
            <person name="Chevrette M.G."/>
            <person name="De Carvalho L.P.S."/>
            <person name="Shen B."/>
        </authorList>
    </citation>
    <scope>NUCLEOTIDE SEQUENCE [LARGE SCALE GENOMIC DNA]</scope>
    <source>
        <strain evidence="3 4">NPDC048117</strain>
    </source>
</reference>
<dbReference type="Proteomes" id="UP001551584">
    <property type="component" value="Unassembled WGS sequence"/>
</dbReference>
<comment type="caution">
    <text evidence="3">The sequence shown here is derived from an EMBL/GenBank/DDBJ whole genome shotgun (WGS) entry which is preliminary data.</text>
</comment>
<dbReference type="PROSITE" id="PS51257">
    <property type="entry name" value="PROKAR_LIPOPROTEIN"/>
    <property type="match status" value="1"/>
</dbReference>
<protein>
    <recommendedName>
        <fullName evidence="5">Secreted protein</fullName>
    </recommendedName>
</protein>
<dbReference type="RefSeq" id="WP_359273247.1">
    <property type="nucleotide sequence ID" value="NZ_JBEZNA010000034.1"/>
</dbReference>
<keyword evidence="2" id="KW-0732">Signal</keyword>
<name>A0ABV3ERQ2_9ACTN</name>
<sequence length="127" mass="13290">MRTRTTTTAVLLTACLALAGCSSSSDDKPAAQDTPAATTTQAPAPEPSAEPSMDQAVIAEQCTRAVAEAAPGWDDWSFAPGGWQDDPRTPDVCLGLADEENPSRGNRAFMDALVQGLEQADDPRANQ</sequence>
<evidence type="ECO:0000313" key="4">
    <source>
        <dbReference type="Proteomes" id="UP001551584"/>
    </source>
</evidence>
<evidence type="ECO:0008006" key="5">
    <source>
        <dbReference type="Google" id="ProtNLM"/>
    </source>
</evidence>
<organism evidence="3 4">
    <name type="scientific">Streptomyces chilikensis</name>
    <dbReference type="NCBI Taxonomy" id="1194079"/>
    <lineage>
        <taxon>Bacteria</taxon>
        <taxon>Bacillati</taxon>
        <taxon>Actinomycetota</taxon>
        <taxon>Actinomycetes</taxon>
        <taxon>Kitasatosporales</taxon>
        <taxon>Streptomycetaceae</taxon>
        <taxon>Streptomyces</taxon>
    </lineage>
</organism>
<evidence type="ECO:0000256" key="1">
    <source>
        <dbReference type="SAM" id="MobiDB-lite"/>
    </source>
</evidence>